<sequence length="183" mass="20673">MHAYAGLDSRIQTAEVVAPHHRAPTNVCGNSTLHCTMDDAATMYFGRAYHGTAHQLSQRHECKSTQALTRRSPPPSLPTSLHASTVDSLLPSYHYLFYHPHTTTTTVMPAKKRCEFQAETRCNQAVLRLVGKCPHCRLEFCSDHRMPEHHQCQNLENCRQQAFEKNKAKLESERTVASKMAMA</sequence>
<keyword evidence="2" id="KW-1185">Reference proteome</keyword>
<accession>A0ACC1PHL7</accession>
<dbReference type="EMBL" id="JANSHE010002410">
    <property type="protein sequence ID" value="KAJ2992150.1"/>
    <property type="molecule type" value="Genomic_DNA"/>
</dbReference>
<evidence type="ECO:0000313" key="1">
    <source>
        <dbReference type="EMBL" id="KAJ2992150.1"/>
    </source>
</evidence>
<name>A0ACC1PHL7_9APHY</name>
<proteinExistence type="predicted"/>
<protein>
    <submittedName>
        <fullName evidence="1">Uncharacterized protein</fullName>
    </submittedName>
</protein>
<dbReference type="Proteomes" id="UP001144978">
    <property type="component" value="Unassembled WGS sequence"/>
</dbReference>
<evidence type="ECO:0000313" key="2">
    <source>
        <dbReference type="Proteomes" id="UP001144978"/>
    </source>
</evidence>
<comment type="caution">
    <text evidence="1">The sequence shown here is derived from an EMBL/GenBank/DDBJ whole genome shotgun (WGS) entry which is preliminary data.</text>
</comment>
<reference evidence="1" key="1">
    <citation type="submission" date="2022-08" db="EMBL/GenBank/DDBJ databases">
        <title>Genome Sequence of Pycnoporus sanguineus.</title>
        <authorList>
            <person name="Buettner E."/>
        </authorList>
    </citation>
    <scope>NUCLEOTIDE SEQUENCE</scope>
    <source>
        <strain evidence="1">CG-C14</strain>
    </source>
</reference>
<organism evidence="1 2">
    <name type="scientific">Trametes sanguinea</name>
    <dbReference type="NCBI Taxonomy" id="158606"/>
    <lineage>
        <taxon>Eukaryota</taxon>
        <taxon>Fungi</taxon>
        <taxon>Dikarya</taxon>
        <taxon>Basidiomycota</taxon>
        <taxon>Agaricomycotina</taxon>
        <taxon>Agaricomycetes</taxon>
        <taxon>Polyporales</taxon>
        <taxon>Polyporaceae</taxon>
        <taxon>Trametes</taxon>
    </lineage>
</organism>
<gene>
    <name evidence="1" type="ORF">NUW54_g8002</name>
</gene>